<keyword evidence="1" id="KW-1133">Transmembrane helix</keyword>
<name>A0A7U2MQQ6_ASPFN</name>
<feature type="transmembrane region" description="Helical" evidence="1">
    <location>
        <begin position="12"/>
        <end position="33"/>
    </location>
</feature>
<gene>
    <name evidence="2" type="ORF">F9C07_1069757</name>
</gene>
<proteinExistence type="predicted"/>
<keyword evidence="1" id="KW-0472">Membrane</keyword>
<sequence length="95" mass="10812">MRMIRLGAKVSGILSFSGASTFRYLPFLVYFLMYPVVTANMLTGEVHSSHMEGSAFLLQLRGPTLDDVNQGRRREEPNDSCNALYFTFILVFRQL</sequence>
<evidence type="ECO:0000313" key="2">
    <source>
        <dbReference type="EMBL" id="QRD88102.1"/>
    </source>
</evidence>
<dbReference type="EMBL" id="CP044619">
    <property type="protein sequence ID" value="QRD88102.1"/>
    <property type="molecule type" value="Genomic_DNA"/>
</dbReference>
<organism evidence="2 3">
    <name type="scientific">Aspergillus flavus (strain ATCC 200026 / FGSC A1120 / IAM 13836 / NRRL 3357 / JCM 12722 / SRRC 167)</name>
    <dbReference type="NCBI Taxonomy" id="332952"/>
    <lineage>
        <taxon>Eukaryota</taxon>
        <taxon>Fungi</taxon>
        <taxon>Dikarya</taxon>
        <taxon>Ascomycota</taxon>
        <taxon>Pezizomycotina</taxon>
        <taxon>Eurotiomycetes</taxon>
        <taxon>Eurotiomycetidae</taxon>
        <taxon>Eurotiales</taxon>
        <taxon>Aspergillaceae</taxon>
        <taxon>Aspergillus</taxon>
        <taxon>Aspergillus subgen. Circumdati</taxon>
    </lineage>
</organism>
<dbReference type="VEuPathDB" id="FungiDB:F9C07_1069757"/>
<dbReference type="Proteomes" id="UP000596276">
    <property type="component" value="Chromosome 1"/>
</dbReference>
<keyword evidence="1" id="KW-0812">Transmembrane</keyword>
<keyword evidence="3" id="KW-1185">Reference proteome</keyword>
<evidence type="ECO:0000256" key="1">
    <source>
        <dbReference type="SAM" id="Phobius"/>
    </source>
</evidence>
<reference evidence="3" key="1">
    <citation type="journal article" date="2021" name="G3 (Bethesda)">
        <title>Chromosome assembled and annotated genome sequence of Aspergillus flavus NRRL 3357.</title>
        <authorList>
            <person name="Skerker J.M."/>
            <person name="Pianalto K.M."/>
            <person name="Mondo S.J."/>
            <person name="Yang K."/>
            <person name="Arkin A.P."/>
            <person name="Keller N.P."/>
            <person name="Grigoriev I.V."/>
            <person name="Louise Glass N.L."/>
        </authorList>
    </citation>
    <scope>NUCLEOTIDE SEQUENCE [LARGE SCALE GENOMIC DNA]</scope>
    <source>
        <strain evidence="3">ATCC 200026 / FGSC A1120 / IAM 13836 / NRRL 3357 / JCM 12722 / SRRC 167</strain>
    </source>
</reference>
<dbReference type="AlphaFoldDB" id="A0A7U2MQQ6"/>
<accession>A0A7U2MQQ6</accession>
<protein>
    <submittedName>
        <fullName evidence="2">Uncharacterized protein</fullName>
    </submittedName>
</protein>
<evidence type="ECO:0000313" key="3">
    <source>
        <dbReference type="Proteomes" id="UP000596276"/>
    </source>
</evidence>